<dbReference type="Proteomes" id="UP000249057">
    <property type="component" value="Unassembled WGS sequence"/>
</dbReference>
<dbReference type="EMBL" id="KZ825325">
    <property type="protein sequence ID" value="RAH48229.1"/>
    <property type="molecule type" value="Genomic_DNA"/>
</dbReference>
<accession>A0ACD1GGJ2</accession>
<gene>
    <name evidence="1" type="ORF">BO95DRAFT_512494</name>
</gene>
<evidence type="ECO:0000313" key="2">
    <source>
        <dbReference type="Proteomes" id="UP000249057"/>
    </source>
</evidence>
<sequence length="581" mass="62713">MVLASIRRLAADHAALHEELPPNYLFPADDANADDLTQFTALLAGPQGTPYSQGLWRLHLKMPEDYPKSPPKATFKTRIWHPNVEELTGAVCVDTLKRDWKSTLTLKDVLITISCLLIYPNPDSALNAASGSLLQENYEAFARQAKLMTSIHAPVPDDLKSAVAEAKLRGEDAGTTIPVEQDEPRTLRPRKGTRITSVTMKKRTTRKTSARNTPESESSTTPQTVSAAAPTPSFSQTSLPKPSLALTTDHLTHREKDLRHQDYLQQQTHPATNNEGNNGEDETPSDSESSTNASKENDPSLSPSPVRHPPPPTLRKNIHGKRPLSVLTLPMDMDDEDEDEHDDHQSDPDPEITPNPSASDQNIAANQTRSTSPSSSPNLSYYKHPSKTHPLPTRDRESEKDHSPSSPEQPRNKSPKLSIPKRGASPMKGVNASGRIRDDVVASTPATAAAAAAAAATVDLQIFEDPSSSPGSDDEETRRRRSGDGKENPMSKDFLASASSSLFPGNSSHQYSPLAELGPSTTTTITAANTTGTMSSRRAVSASVSSTSKPLRSMTLGARKVSASAGGTGKKVKPRIGIRRL</sequence>
<proteinExistence type="predicted"/>
<name>A0ACD1GGJ2_9EURO</name>
<organism evidence="1 2">
    <name type="scientific">Aspergillus brunneoviolaceus CBS 621.78</name>
    <dbReference type="NCBI Taxonomy" id="1450534"/>
    <lineage>
        <taxon>Eukaryota</taxon>
        <taxon>Fungi</taxon>
        <taxon>Dikarya</taxon>
        <taxon>Ascomycota</taxon>
        <taxon>Pezizomycotina</taxon>
        <taxon>Eurotiomycetes</taxon>
        <taxon>Eurotiomycetidae</taxon>
        <taxon>Eurotiales</taxon>
        <taxon>Aspergillaceae</taxon>
        <taxon>Aspergillus</taxon>
        <taxon>Aspergillus subgen. Circumdati</taxon>
    </lineage>
</organism>
<protein>
    <submittedName>
        <fullName evidence="1">Uncharacterized protein</fullName>
    </submittedName>
</protein>
<reference evidence="1" key="1">
    <citation type="submission" date="2018-02" db="EMBL/GenBank/DDBJ databases">
        <title>The genomes of Aspergillus section Nigri reveals drivers in fungal speciation.</title>
        <authorList>
            <consortium name="DOE Joint Genome Institute"/>
            <person name="Vesth T.C."/>
            <person name="Nybo J."/>
            <person name="Theobald S."/>
            <person name="Brandl J."/>
            <person name="Frisvad J.C."/>
            <person name="Nielsen K.F."/>
            <person name="Lyhne E.K."/>
            <person name="Kogle M.E."/>
            <person name="Kuo A."/>
            <person name="Riley R."/>
            <person name="Clum A."/>
            <person name="Nolan M."/>
            <person name="Lipzen A."/>
            <person name="Salamov A."/>
            <person name="Henrissat B."/>
            <person name="Wiebenga A."/>
            <person name="De vries R.P."/>
            <person name="Grigoriev I.V."/>
            <person name="Mortensen U.H."/>
            <person name="Andersen M.R."/>
            <person name="Baker S.E."/>
        </authorList>
    </citation>
    <scope>NUCLEOTIDE SEQUENCE</scope>
    <source>
        <strain evidence="1">CBS 621.78</strain>
    </source>
</reference>
<keyword evidence="2" id="KW-1185">Reference proteome</keyword>
<evidence type="ECO:0000313" key="1">
    <source>
        <dbReference type="EMBL" id="RAH48229.1"/>
    </source>
</evidence>